<reference evidence="1 2" key="1">
    <citation type="submission" date="2017-09" db="EMBL/GenBank/DDBJ databases">
        <authorList>
            <person name="Ehlers B."/>
            <person name="Leendertz F.H."/>
        </authorList>
    </citation>
    <scope>NUCLEOTIDE SEQUENCE [LARGE SCALE GENOMIC DNA]</scope>
    <source>
        <strain evidence="1 2">CGMCC 1.05381</strain>
    </source>
</reference>
<evidence type="ECO:0000313" key="1">
    <source>
        <dbReference type="EMBL" id="SOE58073.1"/>
    </source>
</evidence>
<dbReference type="SUPFAM" id="SSF52980">
    <property type="entry name" value="Restriction endonuclease-like"/>
    <property type="match status" value="1"/>
</dbReference>
<dbReference type="Proteomes" id="UP000219440">
    <property type="component" value="Unassembled WGS sequence"/>
</dbReference>
<evidence type="ECO:0000313" key="2">
    <source>
        <dbReference type="Proteomes" id="UP000219440"/>
    </source>
</evidence>
<sequence>MSRPPSPLPHDLTGRVFTTAEAHEHRVTASRLRGSDLRHPFHGVHTLRAPVSIVDLARAYAARMPQHEMFSHTTAASIHRLRMPENFAELSLYVAALASHRAPRSHGIVGHKSTVTPATVDGLRVASPIDTWVQCASILPLDDLVVMGDGLLKRHSPTATIDRLEGHVDSLRGVRGLRLLRLALREMRPRTDSPRETVLRLLIVRAGFPEPEVNGRIHNEYGALIAHGDLVFRRQKVVLEYDGGGHRGKRQYFRDIYRLDDIMEEQWRVIRVDNDLLNRPATLFSKLRRALEP</sequence>
<dbReference type="Gene3D" id="3.40.960.10">
    <property type="entry name" value="VSR Endonuclease"/>
    <property type="match status" value="1"/>
</dbReference>
<dbReference type="AlphaFoldDB" id="A0A2C8Z399"/>
<proteinExistence type="predicted"/>
<protein>
    <recommendedName>
        <fullName evidence="3">DUF559 domain-containing protein</fullName>
    </recommendedName>
</protein>
<evidence type="ECO:0008006" key="3">
    <source>
        <dbReference type="Google" id="ProtNLM"/>
    </source>
</evidence>
<dbReference type="InterPro" id="IPR011335">
    <property type="entry name" value="Restrct_endonuc-II-like"/>
</dbReference>
<organism evidence="1 2">
    <name type="scientific">Salinibacterium xinjiangense</name>
    <dbReference type="NCBI Taxonomy" id="386302"/>
    <lineage>
        <taxon>Bacteria</taxon>
        <taxon>Bacillati</taxon>
        <taxon>Actinomycetota</taxon>
        <taxon>Actinomycetes</taxon>
        <taxon>Micrococcales</taxon>
        <taxon>Microbacteriaceae</taxon>
        <taxon>Salinibacterium</taxon>
    </lineage>
</organism>
<dbReference type="EMBL" id="OCST01000002">
    <property type="protein sequence ID" value="SOE58073.1"/>
    <property type="molecule type" value="Genomic_DNA"/>
</dbReference>
<dbReference type="RefSeq" id="WP_143544628.1">
    <property type="nucleotide sequence ID" value="NZ_BMLC01000001.1"/>
</dbReference>
<accession>A0A2C8Z399</accession>
<keyword evidence="2" id="KW-1185">Reference proteome</keyword>
<dbReference type="OrthoDB" id="3173471at2"/>
<gene>
    <name evidence="1" type="ORF">SAMN06296378_0718</name>
</gene>
<name>A0A2C8Z399_9MICO</name>